<accession>A0A6A5TN72</accession>
<evidence type="ECO:0000313" key="2">
    <source>
        <dbReference type="EMBL" id="KAF1954333.1"/>
    </source>
</evidence>
<keyword evidence="3" id="KW-1185">Reference proteome</keyword>
<evidence type="ECO:0000313" key="3">
    <source>
        <dbReference type="Proteomes" id="UP000800035"/>
    </source>
</evidence>
<organism evidence="2 3">
    <name type="scientific">Byssothecium circinans</name>
    <dbReference type="NCBI Taxonomy" id="147558"/>
    <lineage>
        <taxon>Eukaryota</taxon>
        <taxon>Fungi</taxon>
        <taxon>Dikarya</taxon>
        <taxon>Ascomycota</taxon>
        <taxon>Pezizomycotina</taxon>
        <taxon>Dothideomycetes</taxon>
        <taxon>Pleosporomycetidae</taxon>
        <taxon>Pleosporales</taxon>
        <taxon>Massarineae</taxon>
        <taxon>Massarinaceae</taxon>
        <taxon>Byssothecium</taxon>
    </lineage>
</organism>
<dbReference type="EMBL" id="ML976999">
    <property type="protein sequence ID" value="KAF1954333.1"/>
    <property type="molecule type" value="Genomic_DNA"/>
</dbReference>
<feature type="region of interest" description="Disordered" evidence="1">
    <location>
        <begin position="1"/>
        <end position="30"/>
    </location>
</feature>
<dbReference type="AlphaFoldDB" id="A0A6A5TN72"/>
<protein>
    <submittedName>
        <fullName evidence="2">Uncharacterized protein</fullName>
    </submittedName>
</protein>
<reference evidence="2" key="1">
    <citation type="journal article" date="2020" name="Stud. Mycol.">
        <title>101 Dothideomycetes genomes: a test case for predicting lifestyles and emergence of pathogens.</title>
        <authorList>
            <person name="Haridas S."/>
            <person name="Albert R."/>
            <person name="Binder M."/>
            <person name="Bloem J."/>
            <person name="Labutti K."/>
            <person name="Salamov A."/>
            <person name="Andreopoulos B."/>
            <person name="Baker S."/>
            <person name="Barry K."/>
            <person name="Bills G."/>
            <person name="Bluhm B."/>
            <person name="Cannon C."/>
            <person name="Castanera R."/>
            <person name="Culley D."/>
            <person name="Daum C."/>
            <person name="Ezra D."/>
            <person name="Gonzalez J."/>
            <person name="Henrissat B."/>
            <person name="Kuo A."/>
            <person name="Liang C."/>
            <person name="Lipzen A."/>
            <person name="Lutzoni F."/>
            <person name="Magnuson J."/>
            <person name="Mondo S."/>
            <person name="Nolan M."/>
            <person name="Ohm R."/>
            <person name="Pangilinan J."/>
            <person name="Park H.-J."/>
            <person name="Ramirez L."/>
            <person name="Alfaro M."/>
            <person name="Sun H."/>
            <person name="Tritt A."/>
            <person name="Yoshinaga Y."/>
            <person name="Zwiers L.-H."/>
            <person name="Turgeon B."/>
            <person name="Goodwin S."/>
            <person name="Spatafora J."/>
            <person name="Crous P."/>
            <person name="Grigoriev I."/>
        </authorList>
    </citation>
    <scope>NUCLEOTIDE SEQUENCE</scope>
    <source>
        <strain evidence="2">CBS 675.92</strain>
    </source>
</reference>
<proteinExistence type="predicted"/>
<name>A0A6A5TN72_9PLEO</name>
<sequence length="256" mass="27043">MGLLSSGRSWDDSKIHSPRAHSKLSGMSSRKFGREGQLDCQVLDTNDARARGLVLIRGHDDGSSTSKPIVVEDSMLTCVDVDCGGLSCVEVWDVDVCCVTDGWIEIGCIAAGSADCVQVEPTAGVGAEVLSAVAIGEEVVAGSTAAIMDSTAVDAGMSCEAGGRCISPGWMTSVVAGCEEGAGSRSESRECKFNLTCNFKTSPLRGSMSSLMHSYQRSSRRRFRERRFEELNKATIRGAGGGGVWLVFSRRAALSS</sequence>
<evidence type="ECO:0000256" key="1">
    <source>
        <dbReference type="SAM" id="MobiDB-lite"/>
    </source>
</evidence>
<dbReference type="Proteomes" id="UP000800035">
    <property type="component" value="Unassembled WGS sequence"/>
</dbReference>
<gene>
    <name evidence="2" type="ORF">CC80DRAFT_506364</name>
</gene>